<evidence type="ECO:0000256" key="6">
    <source>
        <dbReference type="ARBA" id="ARBA00022989"/>
    </source>
</evidence>
<dbReference type="EMBL" id="RQTK01000797">
    <property type="protein sequence ID" value="RUS74804.1"/>
    <property type="molecule type" value="Genomic_DNA"/>
</dbReference>
<dbReference type="GO" id="GO:0016020">
    <property type="term" value="C:membrane"/>
    <property type="evidence" value="ECO:0007669"/>
    <property type="project" value="UniProtKB-SubCell"/>
</dbReference>
<keyword evidence="5 9" id="KW-0653">Protein transport</keyword>
<dbReference type="InterPro" id="IPR007305">
    <property type="entry name" value="Vesicle_transpt_Got1/SFT2"/>
</dbReference>
<evidence type="ECO:0000256" key="7">
    <source>
        <dbReference type="ARBA" id="ARBA00023136"/>
    </source>
</evidence>
<comment type="similarity">
    <text evidence="8 9">Belongs to the SFT2 family.</text>
</comment>
<keyword evidence="4 9" id="KW-0812">Transmembrane</keyword>
<reference evidence="10 11" key="1">
    <citation type="submission" date="2019-01" db="EMBL/GenBank/DDBJ databases">
        <title>A draft genome assembly of the solar-powered sea slug Elysia chlorotica.</title>
        <authorList>
            <person name="Cai H."/>
            <person name="Li Q."/>
            <person name="Fang X."/>
            <person name="Li J."/>
            <person name="Curtis N.E."/>
            <person name="Altenburger A."/>
            <person name="Shibata T."/>
            <person name="Feng M."/>
            <person name="Maeda T."/>
            <person name="Schwartz J.A."/>
            <person name="Shigenobu S."/>
            <person name="Lundholm N."/>
            <person name="Nishiyama T."/>
            <person name="Yang H."/>
            <person name="Hasebe M."/>
            <person name="Li S."/>
            <person name="Pierce S.K."/>
            <person name="Wang J."/>
        </authorList>
    </citation>
    <scope>NUCLEOTIDE SEQUENCE [LARGE SCALE GENOMIC DNA]</scope>
    <source>
        <strain evidence="10">EC2010</strain>
        <tissue evidence="10">Whole organism of an adult</tissue>
    </source>
</reference>
<dbReference type="Proteomes" id="UP000271974">
    <property type="component" value="Unassembled WGS sequence"/>
</dbReference>
<evidence type="ECO:0000256" key="5">
    <source>
        <dbReference type="ARBA" id="ARBA00022927"/>
    </source>
</evidence>
<dbReference type="OrthoDB" id="73614at2759"/>
<evidence type="ECO:0000256" key="4">
    <source>
        <dbReference type="ARBA" id="ARBA00022692"/>
    </source>
</evidence>
<dbReference type="Pfam" id="PF04178">
    <property type="entry name" value="Got1"/>
    <property type="match status" value="1"/>
</dbReference>
<sequence length="164" mass="18197">MYSSMDKLKKALSGDDEEEDKGIVTQISDATTLSWSTRIKGFLFCFILGAVLSILGSCLLFMRNGLVIFGVLYTLGNILSMASTCFLMGPFNQIKKMFAKTRVVATILVFVMFILTLICAFAIKNAPLTIICCILQFLAMTWYSLSYIPFARDAVLKCFSACLD</sequence>
<keyword evidence="6 9" id="KW-1133">Transmembrane helix</keyword>
<protein>
    <recommendedName>
        <fullName evidence="9">Vesicle transport protein</fullName>
    </recommendedName>
</protein>
<evidence type="ECO:0000256" key="9">
    <source>
        <dbReference type="RuleBase" id="RU363111"/>
    </source>
</evidence>
<comment type="subcellular location">
    <subcellularLocation>
        <location evidence="2 9">Membrane</location>
        <topology evidence="2 9">Multi-pass membrane protein</topology>
    </subcellularLocation>
</comment>
<dbReference type="GO" id="GO:0012505">
    <property type="term" value="C:endomembrane system"/>
    <property type="evidence" value="ECO:0007669"/>
    <property type="project" value="UniProtKB-ARBA"/>
</dbReference>
<comment type="function">
    <text evidence="1 9">May be involved in fusion of retrograde transport vesicles derived from an endocytic compartment with the Golgi complex.</text>
</comment>
<keyword evidence="11" id="KW-1185">Reference proteome</keyword>
<dbReference type="PANTHER" id="PTHR23137:SF6">
    <property type="entry name" value="VESICLE TRANSPORT PROTEIN"/>
    <property type="match status" value="1"/>
</dbReference>
<dbReference type="GO" id="GO:0015031">
    <property type="term" value="P:protein transport"/>
    <property type="evidence" value="ECO:0007669"/>
    <property type="project" value="UniProtKB-KW"/>
</dbReference>
<comment type="caution">
    <text evidence="10">The sequence shown here is derived from an EMBL/GenBank/DDBJ whole genome shotgun (WGS) entry which is preliminary data.</text>
</comment>
<evidence type="ECO:0000256" key="8">
    <source>
        <dbReference type="ARBA" id="ARBA00025800"/>
    </source>
</evidence>
<dbReference type="GO" id="GO:0016192">
    <property type="term" value="P:vesicle-mediated transport"/>
    <property type="evidence" value="ECO:0007669"/>
    <property type="project" value="InterPro"/>
</dbReference>
<dbReference type="GO" id="GO:0005737">
    <property type="term" value="C:cytoplasm"/>
    <property type="evidence" value="ECO:0007669"/>
    <property type="project" value="UniProtKB-ARBA"/>
</dbReference>
<keyword evidence="3 9" id="KW-0813">Transport</keyword>
<evidence type="ECO:0000256" key="2">
    <source>
        <dbReference type="ARBA" id="ARBA00004141"/>
    </source>
</evidence>
<dbReference type="InterPro" id="IPR011691">
    <property type="entry name" value="Vesicle_transpt_SFT2"/>
</dbReference>
<evidence type="ECO:0000313" key="11">
    <source>
        <dbReference type="Proteomes" id="UP000271974"/>
    </source>
</evidence>
<feature type="transmembrane region" description="Helical" evidence="9">
    <location>
        <begin position="68"/>
        <end position="91"/>
    </location>
</feature>
<evidence type="ECO:0000313" key="10">
    <source>
        <dbReference type="EMBL" id="RUS74804.1"/>
    </source>
</evidence>
<dbReference type="PANTHER" id="PTHR23137">
    <property type="entry name" value="VESICLE TRANSPORT PROTEIN-RELATED"/>
    <property type="match status" value="1"/>
</dbReference>
<dbReference type="AlphaFoldDB" id="A0A433SZR5"/>
<dbReference type="STRING" id="188477.A0A433SZR5"/>
<keyword evidence="7 9" id="KW-0472">Membrane</keyword>
<organism evidence="10 11">
    <name type="scientific">Elysia chlorotica</name>
    <name type="common">Eastern emerald elysia</name>
    <name type="synonym">Sea slug</name>
    <dbReference type="NCBI Taxonomy" id="188477"/>
    <lineage>
        <taxon>Eukaryota</taxon>
        <taxon>Metazoa</taxon>
        <taxon>Spiralia</taxon>
        <taxon>Lophotrochozoa</taxon>
        <taxon>Mollusca</taxon>
        <taxon>Gastropoda</taxon>
        <taxon>Heterobranchia</taxon>
        <taxon>Euthyneura</taxon>
        <taxon>Panpulmonata</taxon>
        <taxon>Sacoglossa</taxon>
        <taxon>Placobranchoidea</taxon>
        <taxon>Plakobranchidae</taxon>
        <taxon>Elysia</taxon>
    </lineage>
</organism>
<accession>A0A433SZR5</accession>
<feature type="transmembrane region" description="Helical" evidence="9">
    <location>
        <begin position="41"/>
        <end position="62"/>
    </location>
</feature>
<evidence type="ECO:0000256" key="1">
    <source>
        <dbReference type="ARBA" id="ARBA00003566"/>
    </source>
</evidence>
<name>A0A433SZR5_ELYCH</name>
<gene>
    <name evidence="10" type="ORF">EGW08_017433</name>
</gene>
<proteinExistence type="inferred from homology"/>
<feature type="transmembrane region" description="Helical" evidence="9">
    <location>
        <begin position="103"/>
        <end position="123"/>
    </location>
</feature>
<evidence type="ECO:0000256" key="3">
    <source>
        <dbReference type="ARBA" id="ARBA00022448"/>
    </source>
</evidence>
<feature type="transmembrane region" description="Helical" evidence="9">
    <location>
        <begin position="129"/>
        <end position="150"/>
    </location>
</feature>